<evidence type="ECO:0000313" key="2">
    <source>
        <dbReference type="Proteomes" id="UP000029999"/>
    </source>
</evidence>
<dbReference type="Proteomes" id="UP000029999">
    <property type="component" value="Unassembled WGS sequence"/>
</dbReference>
<dbReference type="EMBL" id="JRQD01000005">
    <property type="protein sequence ID" value="KGM06296.1"/>
    <property type="molecule type" value="Genomic_DNA"/>
</dbReference>
<evidence type="ECO:0000313" key="1">
    <source>
        <dbReference type="EMBL" id="KGM06296.1"/>
    </source>
</evidence>
<dbReference type="InterPro" id="IPR021490">
    <property type="entry name" value="DUF3144"/>
</dbReference>
<accession>A0A0A0BEE3</accession>
<comment type="caution">
    <text evidence="1">The sequence shown here is derived from an EMBL/GenBank/DDBJ whole genome shotgun (WGS) entry which is preliminary data.</text>
</comment>
<dbReference type="AlphaFoldDB" id="A0A0A0BEE3"/>
<dbReference type="STRING" id="392484.LP43_2170"/>
<sequence>MSENAPAEKTFQERCDEFINLANQQHAETEVDNVNAAILFSASRFNVFTTVRQFDDVEKLKEEKQKIIEYFTQRFAEMMASNLDEYIERFDEYNPN</sequence>
<evidence type="ECO:0008006" key="3">
    <source>
        <dbReference type="Google" id="ProtNLM"/>
    </source>
</evidence>
<dbReference type="Gene3D" id="1.10.287.3020">
    <property type="match status" value="1"/>
</dbReference>
<dbReference type="Pfam" id="PF11342">
    <property type="entry name" value="DUF3144"/>
    <property type="match status" value="1"/>
</dbReference>
<gene>
    <name evidence="1" type="ORF">LP43_2170</name>
</gene>
<protein>
    <recommendedName>
        <fullName evidence="3">DUF3144 domain-containing protein</fullName>
    </recommendedName>
</protein>
<reference evidence="1 2" key="1">
    <citation type="submission" date="2014-09" db="EMBL/GenBank/DDBJ databases">
        <authorList>
            <person name="Grob C."/>
            <person name="Taubert M."/>
            <person name="Howat A.M."/>
            <person name="Burns O.J."/>
            <person name="Dixon J.L."/>
            <person name="Chen Y."/>
            <person name="Murrell J.C."/>
        </authorList>
    </citation>
    <scope>NUCLEOTIDE SEQUENCE [LARGE SCALE GENOMIC DNA]</scope>
    <source>
        <strain evidence="1">L4</strain>
    </source>
</reference>
<dbReference type="RefSeq" id="WP_036315088.1">
    <property type="nucleotide sequence ID" value="NZ_JADFAB010000038.1"/>
</dbReference>
<name>A0A0A0BEE3_9GAMM</name>
<proteinExistence type="predicted"/>
<organism evidence="1 2">
    <name type="scientific">Methylophaga thiooxydans</name>
    <dbReference type="NCBI Taxonomy" id="392484"/>
    <lineage>
        <taxon>Bacteria</taxon>
        <taxon>Pseudomonadati</taxon>
        <taxon>Pseudomonadota</taxon>
        <taxon>Gammaproteobacteria</taxon>
        <taxon>Thiotrichales</taxon>
        <taxon>Piscirickettsiaceae</taxon>
        <taxon>Methylophaga</taxon>
    </lineage>
</organism>